<evidence type="ECO:0000313" key="2">
    <source>
        <dbReference type="WBParaSite" id="nRc.2.0.1.t24592-RA"/>
    </source>
</evidence>
<accession>A0A915JG87</accession>
<evidence type="ECO:0000313" key="1">
    <source>
        <dbReference type="Proteomes" id="UP000887565"/>
    </source>
</evidence>
<protein>
    <submittedName>
        <fullName evidence="2">Uncharacterized protein</fullName>
    </submittedName>
</protein>
<dbReference type="Proteomes" id="UP000887565">
    <property type="component" value="Unplaced"/>
</dbReference>
<dbReference type="AlphaFoldDB" id="A0A915JG87"/>
<sequence length="109" mass="12232">AKERARTTVETPQEIVGNVVTGIHTNVAALLPRKDSLKRTVRNVRQDQNLPALPRDVENLVIPQSHQEIVIDGVAQQFLMYDSGQQLLPSRMLVFATRHSLQLLAQNVE</sequence>
<name>A0A915JG87_ROMCU</name>
<proteinExistence type="predicted"/>
<keyword evidence="1" id="KW-1185">Reference proteome</keyword>
<organism evidence="1 2">
    <name type="scientific">Romanomermis culicivorax</name>
    <name type="common">Nematode worm</name>
    <dbReference type="NCBI Taxonomy" id="13658"/>
    <lineage>
        <taxon>Eukaryota</taxon>
        <taxon>Metazoa</taxon>
        <taxon>Ecdysozoa</taxon>
        <taxon>Nematoda</taxon>
        <taxon>Enoplea</taxon>
        <taxon>Dorylaimia</taxon>
        <taxon>Mermithida</taxon>
        <taxon>Mermithoidea</taxon>
        <taxon>Mermithidae</taxon>
        <taxon>Romanomermis</taxon>
    </lineage>
</organism>
<dbReference type="WBParaSite" id="nRc.2.0.1.t24592-RA">
    <property type="protein sequence ID" value="nRc.2.0.1.t24592-RA"/>
    <property type="gene ID" value="nRc.2.0.1.g24592"/>
</dbReference>
<reference evidence="2" key="1">
    <citation type="submission" date="2022-11" db="UniProtKB">
        <authorList>
            <consortium name="WormBaseParasite"/>
        </authorList>
    </citation>
    <scope>IDENTIFICATION</scope>
</reference>